<dbReference type="Proteomes" id="UP000316123">
    <property type="component" value="Unassembled WGS sequence"/>
</dbReference>
<dbReference type="OrthoDB" id="7006103at2"/>
<organism evidence="1 2">
    <name type="scientific">Pseudomonas marginalis</name>
    <name type="common">Pseudomonas panacis</name>
    <dbReference type="NCBI Taxonomy" id="298"/>
    <lineage>
        <taxon>Bacteria</taxon>
        <taxon>Pseudomonadati</taxon>
        <taxon>Pseudomonadota</taxon>
        <taxon>Gammaproteobacteria</taxon>
        <taxon>Pseudomonadales</taxon>
        <taxon>Pseudomonadaceae</taxon>
        <taxon>Pseudomonas</taxon>
    </lineage>
</organism>
<reference evidence="1 2" key="1">
    <citation type="submission" date="2019-06" db="EMBL/GenBank/DDBJ databases">
        <title>Pseudomonas bimorpha sp. nov. isolated from bovine raw milk and skim milk concentrate.</title>
        <authorList>
            <person name="Hofmann K."/>
            <person name="Huptas C."/>
            <person name="Doll E."/>
            <person name="Scherer S."/>
            <person name="Wenning M."/>
        </authorList>
    </citation>
    <scope>NUCLEOTIDE SEQUENCE [LARGE SCALE GENOMIC DNA]</scope>
    <source>
        <strain evidence="1 2">DSM 13124</strain>
    </source>
</reference>
<dbReference type="EMBL" id="VFEQ01000001">
    <property type="protein sequence ID" value="TWR63150.1"/>
    <property type="molecule type" value="Genomic_DNA"/>
</dbReference>
<proteinExistence type="predicted"/>
<sequence>MQALVRDWLISGKEQLRLFEGDDEIMLNRQGDALVLSVQLTLTRPDTATLQRWMRLGAASLNHFHGALAQKADSGELWLIQKLPGGQGEAYVLGYLEALLNQRDTWRATVARLARHPQNLKPTSLRSLSY</sequence>
<accession>A0A9X9BX94</accession>
<evidence type="ECO:0000313" key="1">
    <source>
        <dbReference type="EMBL" id="TWR63150.1"/>
    </source>
</evidence>
<protein>
    <submittedName>
        <fullName evidence="1">Type III secretion protein</fullName>
    </submittedName>
</protein>
<dbReference type="AlphaFoldDB" id="A0A9X9BX94"/>
<comment type="caution">
    <text evidence="1">The sequence shown here is derived from an EMBL/GenBank/DDBJ whole genome shotgun (WGS) entry which is preliminary data.</text>
</comment>
<evidence type="ECO:0000313" key="2">
    <source>
        <dbReference type="Proteomes" id="UP000316123"/>
    </source>
</evidence>
<name>A0A9X9BX94_PSEMA</name>
<gene>
    <name evidence="1" type="ORF">FIV41_02650</name>
</gene>